<dbReference type="AlphaFoldDB" id="A0A653BSA4"/>
<accession>A0A653BSA4</accession>
<organism evidence="1 2">
    <name type="scientific">Callosobruchus maculatus</name>
    <name type="common">Southern cowpea weevil</name>
    <name type="synonym">Pulse bruchid</name>
    <dbReference type="NCBI Taxonomy" id="64391"/>
    <lineage>
        <taxon>Eukaryota</taxon>
        <taxon>Metazoa</taxon>
        <taxon>Ecdysozoa</taxon>
        <taxon>Arthropoda</taxon>
        <taxon>Hexapoda</taxon>
        <taxon>Insecta</taxon>
        <taxon>Pterygota</taxon>
        <taxon>Neoptera</taxon>
        <taxon>Endopterygota</taxon>
        <taxon>Coleoptera</taxon>
        <taxon>Polyphaga</taxon>
        <taxon>Cucujiformia</taxon>
        <taxon>Chrysomeloidea</taxon>
        <taxon>Chrysomelidae</taxon>
        <taxon>Bruchinae</taxon>
        <taxon>Bruchini</taxon>
        <taxon>Callosobruchus</taxon>
    </lineage>
</organism>
<keyword evidence="2" id="KW-1185">Reference proteome</keyword>
<name>A0A653BSA4_CALMS</name>
<protein>
    <submittedName>
        <fullName evidence="1">Uncharacterized protein</fullName>
    </submittedName>
</protein>
<dbReference type="EMBL" id="CAACVG010004456">
    <property type="protein sequence ID" value="VEN38400.1"/>
    <property type="molecule type" value="Genomic_DNA"/>
</dbReference>
<gene>
    <name evidence="1" type="ORF">CALMAC_LOCUS3306</name>
</gene>
<sequence length="52" mass="6109">MYDRVSGGKNPVVTNALKLTRTCEELIQRWVIVKWSKMCFFLSLWNSQTMAK</sequence>
<evidence type="ECO:0000313" key="2">
    <source>
        <dbReference type="Proteomes" id="UP000410492"/>
    </source>
</evidence>
<evidence type="ECO:0000313" key="1">
    <source>
        <dbReference type="EMBL" id="VEN38400.1"/>
    </source>
</evidence>
<reference evidence="1 2" key="1">
    <citation type="submission" date="2019-01" db="EMBL/GenBank/DDBJ databases">
        <authorList>
            <person name="Sayadi A."/>
        </authorList>
    </citation>
    <scope>NUCLEOTIDE SEQUENCE [LARGE SCALE GENOMIC DNA]</scope>
</reference>
<proteinExistence type="predicted"/>
<dbReference type="Proteomes" id="UP000410492">
    <property type="component" value="Unassembled WGS sequence"/>
</dbReference>